<sequence>MDWNNFHTCSPPQIFVEQSMVLETTGLLPLVPIERAEWDDGSRSVEAFHDGVKVSRGKSGNKKTVVVAAAVRVWEIRE</sequence>
<dbReference type="Proteomes" id="UP001472677">
    <property type="component" value="Unassembled WGS sequence"/>
</dbReference>
<reference evidence="1 2" key="1">
    <citation type="journal article" date="2024" name="G3 (Bethesda)">
        <title>Genome assembly of Hibiscus sabdariffa L. provides insights into metabolisms of medicinal natural products.</title>
        <authorList>
            <person name="Kim T."/>
        </authorList>
    </citation>
    <scope>NUCLEOTIDE SEQUENCE [LARGE SCALE GENOMIC DNA]</scope>
    <source>
        <strain evidence="1">TK-2024</strain>
        <tissue evidence="1">Old leaves</tissue>
    </source>
</reference>
<dbReference type="EMBL" id="JBBPBM010000112">
    <property type="protein sequence ID" value="KAK8506901.1"/>
    <property type="molecule type" value="Genomic_DNA"/>
</dbReference>
<comment type="caution">
    <text evidence="1">The sequence shown here is derived from an EMBL/GenBank/DDBJ whole genome shotgun (WGS) entry which is preliminary data.</text>
</comment>
<name>A0ABR2BIB8_9ROSI</name>
<proteinExistence type="predicted"/>
<evidence type="ECO:0000313" key="1">
    <source>
        <dbReference type="EMBL" id="KAK8506901.1"/>
    </source>
</evidence>
<gene>
    <name evidence="1" type="ORF">V6N12_046262</name>
</gene>
<protein>
    <submittedName>
        <fullName evidence="1">Uncharacterized protein</fullName>
    </submittedName>
</protein>
<accession>A0ABR2BIB8</accession>
<keyword evidence="2" id="KW-1185">Reference proteome</keyword>
<organism evidence="1 2">
    <name type="scientific">Hibiscus sabdariffa</name>
    <name type="common">roselle</name>
    <dbReference type="NCBI Taxonomy" id="183260"/>
    <lineage>
        <taxon>Eukaryota</taxon>
        <taxon>Viridiplantae</taxon>
        <taxon>Streptophyta</taxon>
        <taxon>Embryophyta</taxon>
        <taxon>Tracheophyta</taxon>
        <taxon>Spermatophyta</taxon>
        <taxon>Magnoliopsida</taxon>
        <taxon>eudicotyledons</taxon>
        <taxon>Gunneridae</taxon>
        <taxon>Pentapetalae</taxon>
        <taxon>rosids</taxon>
        <taxon>malvids</taxon>
        <taxon>Malvales</taxon>
        <taxon>Malvaceae</taxon>
        <taxon>Malvoideae</taxon>
        <taxon>Hibiscus</taxon>
    </lineage>
</organism>
<evidence type="ECO:0000313" key="2">
    <source>
        <dbReference type="Proteomes" id="UP001472677"/>
    </source>
</evidence>